<organism evidence="1 2">
    <name type="scientific">Thelephora ganbajun</name>
    <name type="common">Ganba fungus</name>
    <dbReference type="NCBI Taxonomy" id="370292"/>
    <lineage>
        <taxon>Eukaryota</taxon>
        <taxon>Fungi</taxon>
        <taxon>Dikarya</taxon>
        <taxon>Basidiomycota</taxon>
        <taxon>Agaricomycotina</taxon>
        <taxon>Agaricomycetes</taxon>
        <taxon>Thelephorales</taxon>
        <taxon>Thelephoraceae</taxon>
        <taxon>Thelephora</taxon>
    </lineage>
</organism>
<dbReference type="Proteomes" id="UP000886501">
    <property type="component" value="Unassembled WGS sequence"/>
</dbReference>
<name>A0ACB6ZDH0_THEGA</name>
<reference evidence="1" key="2">
    <citation type="journal article" date="2020" name="Nat. Commun.">
        <title>Large-scale genome sequencing of mycorrhizal fungi provides insights into the early evolution of symbiotic traits.</title>
        <authorList>
            <person name="Miyauchi S."/>
            <person name="Kiss E."/>
            <person name="Kuo A."/>
            <person name="Drula E."/>
            <person name="Kohler A."/>
            <person name="Sanchez-Garcia M."/>
            <person name="Morin E."/>
            <person name="Andreopoulos B."/>
            <person name="Barry K.W."/>
            <person name="Bonito G."/>
            <person name="Buee M."/>
            <person name="Carver A."/>
            <person name="Chen C."/>
            <person name="Cichocki N."/>
            <person name="Clum A."/>
            <person name="Culley D."/>
            <person name="Crous P.W."/>
            <person name="Fauchery L."/>
            <person name="Girlanda M."/>
            <person name="Hayes R.D."/>
            <person name="Keri Z."/>
            <person name="LaButti K."/>
            <person name="Lipzen A."/>
            <person name="Lombard V."/>
            <person name="Magnuson J."/>
            <person name="Maillard F."/>
            <person name="Murat C."/>
            <person name="Nolan M."/>
            <person name="Ohm R.A."/>
            <person name="Pangilinan J."/>
            <person name="Pereira M.F."/>
            <person name="Perotto S."/>
            <person name="Peter M."/>
            <person name="Pfister S."/>
            <person name="Riley R."/>
            <person name="Sitrit Y."/>
            <person name="Stielow J.B."/>
            <person name="Szollosi G."/>
            <person name="Zifcakova L."/>
            <person name="Stursova M."/>
            <person name="Spatafora J.W."/>
            <person name="Tedersoo L."/>
            <person name="Vaario L.M."/>
            <person name="Yamada A."/>
            <person name="Yan M."/>
            <person name="Wang P."/>
            <person name="Xu J."/>
            <person name="Bruns T."/>
            <person name="Baldrian P."/>
            <person name="Vilgalys R."/>
            <person name="Dunand C."/>
            <person name="Henrissat B."/>
            <person name="Grigoriev I.V."/>
            <person name="Hibbett D."/>
            <person name="Nagy L.G."/>
            <person name="Martin F.M."/>
        </authorList>
    </citation>
    <scope>NUCLEOTIDE SEQUENCE</scope>
    <source>
        <strain evidence="1">P2</strain>
    </source>
</reference>
<proteinExistence type="predicted"/>
<sequence>MESRNHTASPQPGTATPQSSGGGIRRHHTISTASRISRTDSRLIEDEQTSWNGNEDEVVDLDWVGGVGAVGEKSTSLHRQTSLPTRHLQRPFGTQPGGTLTPRTLNSLSAIAGHEGEEEDWEREMRDLNRGDDEIQGLKMLMIPKHSLGSSQEAMESASQFGHTGPSPPPAASVRRHQSLNYPNAAGPKRMNALKRAGTLQTPPIKTHQSQGYSSGQTPSPTGAEEDEHEQEEESYFPGSQGNYPPSIGRSSWVTPGAAGNNGRRTPAGQVTPGSIHGTGMDEVTRALSTLELNQAYQSSGSYQPSQGPPRFNLNHPSAQQQQNLRRGSQSGTTTPGLPNNQGNGGRKLNLVTDLNDGRSGQGLSQGVGGPASASAYTPAIGHGLAQREHSEIRGQGGNGLSGGGERHQRDRALTASSAGQWEQKERVLVGRSSNPNLNGSYRSGGGNGGNNGIPNVPPIPPQFLNNQGQAPRLGQNQNNFGVVGGGSGGGQYGQNQGISVNGTGANTPATQFSIGSENLITSPVDIPTLLATKGYNPVEFDTKPLCARYFVIKSYTEDDVHKSLKYEIWSSTDPGNKRLDKAFKETNGRGPIYLFFSVNASGHFCGMAEMLTPVDYTRSSTVWASDKWKGVFKVRWIFVRDIPNTNLRHIRLNNTQERKPVTNSRDTQELLPEAGQEMLRIFHIHPARTSLLQDFAFYELQALQKNQVQSNVPAQPAGLSSPIQSGGQLMNNQSNQQQHPFAMSNPSALAFATQQMGMNGMGGMGAIQSMGGMNGPGTLGMNMINPMLHMQMGMANQFNNPTAMQSVMRNPSPGPAGMHGQGSGFMNMGGQFQPNL</sequence>
<gene>
    <name evidence="1" type="ORF">BDM02DRAFT_3187854</name>
</gene>
<comment type="caution">
    <text evidence="1">The sequence shown here is derived from an EMBL/GenBank/DDBJ whole genome shotgun (WGS) entry which is preliminary data.</text>
</comment>
<keyword evidence="2" id="KW-1185">Reference proteome</keyword>
<evidence type="ECO:0000313" key="1">
    <source>
        <dbReference type="EMBL" id="KAF9647614.1"/>
    </source>
</evidence>
<dbReference type="EMBL" id="MU118030">
    <property type="protein sequence ID" value="KAF9647614.1"/>
    <property type="molecule type" value="Genomic_DNA"/>
</dbReference>
<reference evidence="1" key="1">
    <citation type="submission" date="2019-10" db="EMBL/GenBank/DDBJ databases">
        <authorList>
            <consortium name="DOE Joint Genome Institute"/>
            <person name="Kuo A."/>
            <person name="Miyauchi S."/>
            <person name="Kiss E."/>
            <person name="Drula E."/>
            <person name="Kohler A."/>
            <person name="Sanchez-Garcia M."/>
            <person name="Andreopoulos B."/>
            <person name="Barry K.W."/>
            <person name="Bonito G."/>
            <person name="Buee M."/>
            <person name="Carver A."/>
            <person name="Chen C."/>
            <person name="Cichocki N."/>
            <person name="Clum A."/>
            <person name="Culley D."/>
            <person name="Crous P.W."/>
            <person name="Fauchery L."/>
            <person name="Girlanda M."/>
            <person name="Hayes R."/>
            <person name="Keri Z."/>
            <person name="Labutti K."/>
            <person name="Lipzen A."/>
            <person name="Lombard V."/>
            <person name="Magnuson J."/>
            <person name="Maillard F."/>
            <person name="Morin E."/>
            <person name="Murat C."/>
            <person name="Nolan M."/>
            <person name="Ohm R."/>
            <person name="Pangilinan J."/>
            <person name="Pereira M."/>
            <person name="Perotto S."/>
            <person name="Peter M."/>
            <person name="Riley R."/>
            <person name="Sitrit Y."/>
            <person name="Stielow B."/>
            <person name="Szollosi G."/>
            <person name="Zifcakova L."/>
            <person name="Stursova M."/>
            <person name="Spatafora J.W."/>
            <person name="Tedersoo L."/>
            <person name="Vaario L.-M."/>
            <person name="Yamada A."/>
            <person name="Yan M."/>
            <person name="Wang P."/>
            <person name="Xu J."/>
            <person name="Bruns T."/>
            <person name="Baldrian P."/>
            <person name="Vilgalys R."/>
            <person name="Henrissat B."/>
            <person name="Grigoriev I.V."/>
            <person name="Hibbett D."/>
            <person name="Nagy L.G."/>
            <person name="Martin F.M."/>
        </authorList>
    </citation>
    <scope>NUCLEOTIDE SEQUENCE</scope>
    <source>
        <strain evidence="1">P2</strain>
    </source>
</reference>
<accession>A0ACB6ZDH0</accession>
<protein>
    <submittedName>
        <fullName evidence="1">YTH-domain-containing protein</fullName>
    </submittedName>
</protein>
<evidence type="ECO:0000313" key="2">
    <source>
        <dbReference type="Proteomes" id="UP000886501"/>
    </source>
</evidence>